<dbReference type="InterPro" id="IPR046335">
    <property type="entry name" value="LacI/GalR-like_sensor"/>
</dbReference>
<dbReference type="RefSeq" id="WP_348955534.1">
    <property type="nucleotide sequence ID" value="NZ_JBDZYD010000015.1"/>
</dbReference>
<dbReference type="PANTHER" id="PTHR30146">
    <property type="entry name" value="LACI-RELATED TRANSCRIPTIONAL REPRESSOR"/>
    <property type="match status" value="1"/>
</dbReference>
<dbReference type="SUPFAM" id="SSF47413">
    <property type="entry name" value="lambda repressor-like DNA-binding domains"/>
    <property type="match status" value="1"/>
</dbReference>
<evidence type="ECO:0000259" key="5">
    <source>
        <dbReference type="PROSITE" id="PS50932"/>
    </source>
</evidence>
<protein>
    <submittedName>
        <fullName evidence="6">LacI family DNA-binding transcriptional regulator</fullName>
    </submittedName>
</protein>
<keyword evidence="3" id="KW-0804">Transcription</keyword>
<sequence length="331" mass="35416">MTVTIRDVARLAGVSASSVCRALATPDKVRAATRDRVQQAAAQLGYHPNRVARGLSTGRTGNLGLVVPDIANPFFSGVVKAVQNRAHECDFSVLPADTDEDVATEIELIHTLTKQVDGFLLCAPRAGDEDLRSVSGDIPVVMLNRRVGRIPSVIFDNADGVRQVITHLVALRHRRIAYVAGPKTSWVNHERARALRTLTASMGLELVEAGNVSPTYVGGVAVADVLLAASVTAVIAYNDMIALGLISQITARGVRVPQDISVVGFDDIPTADLVNPPLTTVSQPKERFGRTAVDLLVDVLGDRERPGSSRRAAPMQLVVRKTTAPNPKEFS</sequence>
<evidence type="ECO:0000256" key="2">
    <source>
        <dbReference type="ARBA" id="ARBA00023125"/>
    </source>
</evidence>
<feature type="region of interest" description="Disordered" evidence="4">
    <location>
        <begin position="304"/>
        <end position="331"/>
    </location>
</feature>
<dbReference type="Pfam" id="PF00356">
    <property type="entry name" value="LacI"/>
    <property type="match status" value="1"/>
</dbReference>
<gene>
    <name evidence="6" type="ORF">ABJI51_35830</name>
</gene>
<dbReference type="Gene3D" id="1.10.260.40">
    <property type="entry name" value="lambda repressor-like DNA-binding domains"/>
    <property type="match status" value="1"/>
</dbReference>
<dbReference type="SMART" id="SM00354">
    <property type="entry name" value="HTH_LACI"/>
    <property type="match status" value="1"/>
</dbReference>
<dbReference type="InterPro" id="IPR000843">
    <property type="entry name" value="HTH_LacI"/>
</dbReference>
<evidence type="ECO:0000256" key="3">
    <source>
        <dbReference type="ARBA" id="ARBA00023163"/>
    </source>
</evidence>
<dbReference type="InterPro" id="IPR010982">
    <property type="entry name" value="Lambda_DNA-bd_dom_sf"/>
</dbReference>
<dbReference type="Gene3D" id="3.40.50.2300">
    <property type="match status" value="2"/>
</dbReference>
<dbReference type="PANTHER" id="PTHR30146:SF138">
    <property type="entry name" value="TRANSCRIPTIONAL REGULATORY PROTEIN"/>
    <property type="match status" value="1"/>
</dbReference>
<proteinExistence type="predicted"/>
<organism evidence="6 7">
    <name type="scientific">Amycolatopsis melonis</name>
    <dbReference type="NCBI Taxonomy" id="3156488"/>
    <lineage>
        <taxon>Bacteria</taxon>
        <taxon>Bacillati</taxon>
        <taxon>Actinomycetota</taxon>
        <taxon>Actinomycetes</taxon>
        <taxon>Pseudonocardiales</taxon>
        <taxon>Pseudonocardiaceae</taxon>
        <taxon>Amycolatopsis</taxon>
    </lineage>
</organism>
<dbReference type="CDD" id="cd06267">
    <property type="entry name" value="PBP1_LacI_sugar_binding-like"/>
    <property type="match status" value="1"/>
</dbReference>
<dbReference type="PROSITE" id="PS00356">
    <property type="entry name" value="HTH_LACI_1"/>
    <property type="match status" value="1"/>
</dbReference>
<feature type="domain" description="HTH lacI-type" evidence="5">
    <location>
        <begin position="3"/>
        <end position="57"/>
    </location>
</feature>
<evidence type="ECO:0000256" key="1">
    <source>
        <dbReference type="ARBA" id="ARBA00023015"/>
    </source>
</evidence>
<dbReference type="Proteomes" id="UP001440984">
    <property type="component" value="Unassembled WGS sequence"/>
</dbReference>
<accession>A0ABV0LQA3</accession>
<evidence type="ECO:0000313" key="6">
    <source>
        <dbReference type="EMBL" id="MEQ0564476.1"/>
    </source>
</evidence>
<dbReference type="Pfam" id="PF13377">
    <property type="entry name" value="Peripla_BP_3"/>
    <property type="match status" value="1"/>
</dbReference>
<dbReference type="SUPFAM" id="SSF53822">
    <property type="entry name" value="Periplasmic binding protein-like I"/>
    <property type="match status" value="1"/>
</dbReference>
<dbReference type="GO" id="GO:0003677">
    <property type="term" value="F:DNA binding"/>
    <property type="evidence" value="ECO:0007669"/>
    <property type="project" value="UniProtKB-KW"/>
</dbReference>
<dbReference type="EMBL" id="JBDZYD010000015">
    <property type="protein sequence ID" value="MEQ0564476.1"/>
    <property type="molecule type" value="Genomic_DNA"/>
</dbReference>
<evidence type="ECO:0000256" key="4">
    <source>
        <dbReference type="SAM" id="MobiDB-lite"/>
    </source>
</evidence>
<keyword evidence="2 6" id="KW-0238">DNA-binding</keyword>
<dbReference type="InterPro" id="IPR028082">
    <property type="entry name" value="Peripla_BP_I"/>
</dbReference>
<evidence type="ECO:0000313" key="7">
    <source>
        <dbReference type="Proteomes" id="UP001440984"/>
    </source>
</evidence>
<keyword evidence="7" id="KW-1185">Reference proteome</keyword>
<comment type="caution">
    <text evidence="6">The sequence shown here is derived from an EMBL/GenBank/DDBJ whole genome shotgun (WGS) entry which is preliminary data.</text>
</comment>
<dbReference type="PROSITE" id="PS50932">
    <property type="entry name" value="HTH_LACI_2"/>
    <property type="match status" value="1"/>
</dbReference>
<dbReference type="CDD" id="cd01392">
    <property type="entry name" value="HTH_LacI"/>
    <property type="match status" value="1"/>
</dbReference>
<keyword evidence="1" id="KW-0805">Transcription regulation</keyword>
<reference evidence="6 7" key="1">
    <citation type="submission" date="2024-05" db="EMBL/GenBank/DDBJ databases">
        <authorList>
            <person name="Zhao H."/>
            <person name="Xu Y."/>
            <person name="Lin S."/>
            <person name="Spain J.C."/>
            <person name="Zhou N.-Y."/>
        </authorList>
    </citation>
    <scope>NUCLEOTIDE SEQUENCE [LARGE SCALE GENOMIC DNA]</scope>
    <source>
        <strain evidence="6 7">NEAU-NG30</strain>
    </source>
</reference>
<name>A0ABV0LQA3_9PSEU</name>